<name>A0A4Y2X7R7_ARAVE</name>
<evidence type="ECO:0008006" key="3">
    <source>
        <dbReference type="Google" id="ProtNLM"/>
    </source>
</evidence>
<organism evidence="1 2">
    <name type="scientific">Araneus ventricosus</name>
    <name type="common">Orbweaver spider</name>
    <name type="synonym">Epeira ventricosa</name>
    <dbReference type="NCBI Taxonomy" id="182803"/>
    <lineage>
        <taxon>Eukaryota</taxon>
        <taxon>Metazoa</taxon>
        <taxon>Ecdysozoa</taxon>
        <taxon>Arthropoda</taxon>
        <taxon>Chelicerata</taxon>
        <taxon>Arachnida</taxon>
        <taxon>Araneae</taxon>
        <taxon>Araneomorphae</taxon>
        <taxon>Entelegynae</taxon>
        <taxon>Araneoidea</taxon>
        <taxon>Araneidae</taxon>
        <taxon>Araneus</taxon>
    </lineage>
</organism>
<dbReference type="OrthoDB" id="6431035at2759"/>
<feature type="non-terminal residue" evidence="1">
    <location>
        <position position="1"/>
    </location>
</feature>
<dbReference type="EMBL" id="BGPR01071922">
    <property type="protein sequence ID" value="GBO44974.1"/>
    <property type="molecule type" value="Genomic_DNA"/>
</dbReference>
<protein>
    <recommendedName>
        <fullName evidence="3">Endonuclease/exonuclease/phosphatase domain-containing protein</fullName>
    </recommendedName>
</protein>
<dbReference type="Proteomes" id="UP000499080">
    <property type="component" value="Unassembled WGS sequence"/>
</dbReference>
<sequence length="184" mass="21195">PLELAHCPYHQPSSSTLDFGILKNISSGDATSINNLSSDHNPVSFEINISASLASATKKVHITNWKTYCESIYNRILCNPKINTIAEIDDCIRQFTCNITTAINLATKSRFISGPFRQLPSFIVDKIILKNRFRKYYYQTFFTPYERKAYKLQKEIHEDIEKFVITDGVKRFKALMLKTIPFMI</sequence>
<reference evidence="1 2" key="1">
    <citation type="journal article" date="2019" name="Sci. Rep.">
        <title>Orb-weaving spider Araneus ventricosus genome elucidates the spidroin gene catalogue.</title>
        <authorList>
            <person name="Kono N."/>
            <person name="Nakamura H."/>
            <person name="Ohtoshi R."/>
            <person name="Moran D.A.P."/>
            <person name="Shinohara A."/>
            <person name="Yoshida Y."/>
            <person name="Fujiwara M."/>
            <person name="Mori M."/>
            <person name="Tomita M."/>
            <person name="Arakawa K."/>
        </authorList>
    </citation>
    <scope>NUCLEOTIDE SEQUENCE [LARGE SCALE GENOMIC DNA]</scope>
</reference>
<accession>A0A4Y2X7R7</accession>
<comment type="caution">
    <text evidence="1">The sequence shown here is derived from an EMBL/GenBank/DDBJ whole genome shotgun (WGS) entry which is preliminary data.</text>
</comment>
<gene>
    <name evidence="1" type="ORF">AVEN_58140_1</name>
</gene>
<keyword evidence="2" id="KW-1185">Reference proteome</keyword>
<evidence type="ECO:0000313" key="2">
    <source>
        <dbReference type="Proteomes" id="UP000499080"/>
    </source>
</evidence>
<dbReference type="AlphaFoldDB" id="A0A4Y2X7R7"/>
<proteinExistence type="predicted"/>
<evidence type="ECO:0000313" key="1">
    <source>
        <dbReference type="EMBL" id="GBO44974.1"/>
    </source>
</evidence>